<dbReference type="PANTHER" id="PTHR33112">
    <property type="entry name" value="DOMAIN PROTEIN, PUTATIVE-RELATED"/>
    <property type="match status" value="1"/>
</dbReference>
<dbReference type="EMBL" id="KZ107847">
    <property type="protein sequence ID" value="OSS47858.1"/>
    <property type="molecule type" value="Genomic_DNA"/>
</dbReference>
<accession>A0A1Y2LY05</accession>
<organism evidence="1 2">
    <name type="scientific">Epicoccum nigrum</name>
    <name type="common">Soil fungus</name>
    <name type="synonym">Epicoccum purpurascens</name>
    <dbReference type="NCBI Taxonomy" id="105696"/>
    <lineage>
        <taxon>Eukaryota</taxon>
        <taxon>Fungi</taxon>
        <taxon>Dikarya</taxon>
        <taxon>Ascomycota</taxon>
        <taxon>Pezizomycotina</taxon>
        <taxon>Dothideomycetes</taxon>
        <taxon>Pleosporomycetidae</taxon>
        <taxon>Pleosporales</taxon>
        <taxon>Pleosporineae</taxon>
        <taxon>Didymellaceae</taxon>
        <taxon>Epicoccum</taxon>
    </lineage>
</organism>
<name>A0A1Y2LY05_EPING</name>
<keyword evidence="2" id="KW-1185">Reference proteome</keyword>
<reference evidence="1 2" key="1">
    <citation type="journal article" date="2017" name="Genome Announc.">
        <title>Genome sequence of the saprophytic ascomycete Epicoccum nigrum ICMP 19927 strain isolated from New Zealand.</title>
        <authorList>
            <person name="Fokin M."/>
            <person name="Fleetwood D."/>
            <person name="Weir B.S."/>
            <person name="Villas-Boas S.G."/>
        </authorList>
    </citation>
    <scope>NUCLEOTIDE SEQUENCE [LARGE SCALE GENOMIC DNA]</scope>
    <source>
        <strain evidence="1 2">ICMP 19927</strain>
    </source>
</reference>
<gene>
    <name evidence="1" type="ORF">B5807_06668</name>
</gene>
<dbReference type="AlphaFoldDB" id="A0A1Y2LY05"/>
<dbReference type="InParanoid" id="A0A1Y2LY05"/>
<evidence type="ECO:0000313" key="1">
    <source>
        <dbReference type="EMBL" id="OSS47858.1"/>
    </source>
</evidence>
<sequence length="419" mass="48135">MSQLARIGSAVMGGQDFFHDINDSKETSQSSSDFWPRMKLDMWCAIIMDYTHRGMTKPNDRLAALAGIAQALSRYTKHDYTAGLWSINLFIGLLWSLPHHERYLMSATTNFNVKNNKHIRHKQSIAPSWSWASVTAPVWYAENIAITVDRVCEVEDVQVSGSIDRQAGHVTIHGHIRKGYVNGVYPYTIREAVAEMPEMTAPAPMSRMGLENVTFQDRCFHPSEFFLFSEQHPDPNGSLDTASLRRKGPFRFVRGTFRPDEMMDPTQEMTFLAIGQQHFSTQISTPITSTKPHDPIRVHTLALVPTGDEKGTYRRVGLAVWDDCAWYGYLCGWKHNLTRRVTAPKEWACGFHIGEYFWEEAYRKLWWDDMELYKCTERVGGDGLEGRWKHEHEYQSDRLPDRGMYKTGTLVEEKTVVIV</sequence>
<evidence type="ECO:0000313" key="2">
    <source>
        <dbReference type="Proteomes" id="UP000193240"/>
    </source>
</evidence>
<evidence type="ECO:0008006" key="3">
    <source>
        <dbReference type="Google" id="ProtNLM"/>
    </source>
</evidence>
<dbReference type="Proteomes" id="UP000193240">
    <property type="component" value="Unassembled WGS sequence"/>
</dbReference>
<proteinExistence type="predicted"/>
<dbReference type="PANTHER" id="PTHR33112:SF16">
    <property type="entry name" value="HETEROKARYON INCOMPATIBILITY DOMAIN-CONTAINING PROTEIN"/>
    <property type="match status" value="1"/>
</dbReference>
<protein>
    <recommendedName>
        <fullName evidence="3">Heterokaryon incompatibility domain-containing protein</fullName>
    </recommendedName>
</protein>